<keyword evidence="1" id="KW-0805">Transcription regulation</keyword>
<dbReference type="InterPro" id="IPR001647">
    <property type="entry name" value="HTH_TetR"/>
</dbReference>
<evidence type="ECO:0000259" key="5">
    <source>
        <dbReference type="PROSITE" id="PS50977"/>
    </source>
</evidence>
<dbReference type="PANTHER" id="PTHR47506:SF6">
    <property type="entry name" value="HTH-TYPE TRANSCRIPTIONAL REPRESSOR NEMR"/>
    <property type="match status" value="1"/>
</dbReference>
<dbReference type="SUPFAM" id="SSF48498">
    <property type="entry name" value="Tetracyclin repressor-like, C-terminal domain"/>
    <property type="match status" value="1"/>
</dbReference>
<dbReference type="Gene3D" id="1.10.357.10">
    <property type="entry name" value="Tetracycline Repressor, domain 2"/>
    <property type="match status" value="1"/>
</dbReference>
<dbReference type="RefSeq" id="WP_085277060.1">
    <property type="nucleotide sequence ID" value="NZ_FXAG01000017.1"/>
</dbReference>
<protein>
    <submittedName>
        <fullName evidence="6">Transcriptional regulator, TetR family</fullName>
    </submittedName>
</protein>
<proteinExistence type="predicted"/>
<feature type="DNA-binding region" description="H-T-H motif" evidence="4">
    <location>
        <begin position="29"/>
        <end position="48"/>
    </location>
</feature>
<gene>
    <name evidence="6" type="ORF">SAMN02745746_02925</name>
</gene>
<keyword evidence="2 4" id="KW-0238">DNA-binding</keyword>
<evidence type="ECO:0000256" key="1">
    <source>
        <dbReference type="ARBA" id="ARBA00023015"/>
    </source>
</evidence>
<evidence type="ECO:0000256" key="3">
    <source>
        <dbReference type="ARBA" id="ARBA00023163"/>
    </source>
</evidence>
<dbReference type="EMBL" id="FXAG01000017">
    <property type="protein sequence ID" value="SMF38728.1"/>
    <property type="molecule type" value="Genomic_DNA"/>
</dbReference>
<keyword evidence="3" id="KW-0804">Transcription</keyword>
<reference evidence="7" key="1">
    <citation type="submission" date="2017-04" db="EMBL/GenBank/DDBJ databases">
        <authorList>
            <person name="Varghese N."/>
            <person name="Submissions S."/>
        </authorList>
    </citation>
    <scope>NUCLEOTIDE SEQUENCE [LARGE SCALE GENOMIC DNA]</scope>
    <source>
        <strain evidence="7">DSM 22618</strain>
    </source>
</reference>
<sequence>MGRTSTIEPDRILDATERVIMRDSVVKLTIDAVAAEAGISKGGVLYTYRTKEALIQALMERMVRRYDEEIERCWPADAEPGIAHLKAYIDAVLGLTGQDHRTAAAMLAAAMNNPTLLAPMQDFYARHLPRIRAALPDDRALTAFLAIEGMVFLELFGLVGFSQAEREHVVQSLHALIDGAAAG</sequence>
<dbReference type="Pfam" id="PF17937">
    <property type="entry name" value="TetR_C_28"/>
    <property type="match status" value="1"/>
</dbReference>
<accession>A0A1Y6C115</accession>
<keyword evidence="7" id="KW-1185">Reference proteome</keyword>
<organism evidence="6 7">
    <name type="scientific">Pseudogulbenkiania subflava DSM 22618</name>
    <dbReference type="NCBI Taxonomy" id="1123014"/>
    <lineage>
        <taxon>Bacteria</taxon>
        <taxon>Pseudomonadati</taxon>
        <taxon>Pseudomonadota</taxon>
        <taxon>Betaproteobacteria</taxon>
        <taxon>Neisseriales</taxon>
        <taxon>Chromobacteriaceae</taxon>
        <taxon>Pseudogulbenkiania</taxon>
    </lineage>
</organism>
<dbReference type="Pfam" id="PF00440">
    <property type="entry name" value="TetR_N"/>
    <property type="match status" value="1"/>
</dbReference>
<dbReference type="InterPro" id="IPR036271">
    <property type="entry name" value="Tet_transcr_reg_TetR-rel_C_sf"/>
</dbReference>
<dbReference type="STRING" id="1123014.SAMN02745746_02925"/>
<dbReference type="Proteomes" id="UP000192920">
    <property type="component" value="Unassembled WGS sequence"/>
</dbReference>
<evidence type="ECO:0000256" key="4">
    <source>
        <dbReference type="PROSITE-ProRule" id="PRU00335"/>
    </source>
</evidence>
<name>A0A1Y6C115_9NEIS</name>
<dbReference type="PANTHER" id="PTHR47506">
    <property type="entry name" value="TRANSCRIPTIONAL REGULATORY PROTEIN"/>
    <property type="match status" value="1"/>
</dbReference>
<dbReference type="AlphaFoldDB" id="A0A1Y6C115"/>
<dbReference type="PROSITE" id="PS50977">
    <property type="entry name" value="HTH_TETR_2"/>
    <property type="match status" value="1"/>
</dbReference>
<evidence type="ECO:0000256" key="2">
    <source>
        <dbReference type="ARBA" id="ARBA00023125"/>
    </source>
</evidence>
<dbReference type="SUPFAM" id="SSF46689">
    <property type="entry name" value="Homeodomain-like"/>
    <property type="match status" value="1"/>
</dbReference>
<feature type="domain" description="HTH tetR-type" evidence="5">
    <location>
        <begin position="6"/>
        <end position="66"/>
    </location>
</feature>
<dbReference type="InterPro" id="IPR009057">
    <property type="entry name" value="Homeodomain-like_sf"/>
</dbReference>
<evidence type="ECO:0000313" key="7">
    <source>
        <dbReference type="Proteomes" id="UP000192920"/>
    </source>
</evidence>
<evidence type="ECO:0000313" key="6">
    <source>
        <dbReference type="EMBL" id="SMF38728.1"/>
    </source>
</evidence>
<dbReference type="InterPro" id="IPR041479">
    <property type="entry name" value="TetR_CgmR_C"/>
</dbReference>
<dbReference type="GO" id="GO:0003677">
    <property type="term" value="F:DNA binding"/>
    <property type="evidence" value="ECO:0007669"/>
    <property type="project" value="UniProtKB-UniRule"/>
</dbReference>